<dbReference type="Proteomes" id="UP000054018">
    <property type="component" value="Unassembled WGS sequence"/>
</dbReference>
<keyword evidence="2" id="KW-1185">Reference proteome</keyword>
<organism evidence="1 2">
    <name type="scientific">Pisolithus microcarpus 441</name>
    <dbReference type="NCBI Taxonomy" id="765257"/>
    <lineage>
        <taxon>Eukaryota</taxon>
        <taxon>Fungi</taxon>
        <taxon>Dikarya</taxon>
        <taxon>Basidiomycota</taxon>
        <taxon>Agaricomycotina</taxon>
        <taxon>Agaricomycetes</taxon>
        <taxon>Agaricomycetidae</taxon>
        <taxon>Boletales</taxon>
        <taxon>Sclerodermatineae</taxon>
        <taxon>Pisolithaceae</taxon>
        <taxon>Pisolithus</taxon>
    </lineage>
</organism>
<dbReference type="OrthoDB" id="2628039at2759"/>
<protein>
    <submittedName>
        <fullName evidence="1">Uncharacterized protein</fullName>
    </submittedName>
</protein>
<dbReference type="AlphaFoldDB" id="A0A0C9YUJ1"/>
<name>A0A0C9YUJ1_9AGAM</name>
<reference evidence="2" key="2">
    <citation type="submission" date="2015-01" db="EMBL/GenBank/DDBJ databases">
        <title>Evolutionary Origins and Diversification of the Mycorrhizal Mutualists.</title>
        <authorList>
            <consortium name="DOE Joint Genome Institute"/>
            <consortium name="Mycorrhizal Genomics Consortium"/>
            <person name="Kohler A."/>
            <person name="Kuo A."/>
            <person name="Nagy L.G."/>
            <person name="Floudas D."/>
            <person name="Copeland A."/>
            <person name="Barry K.W."/>
            <person name="Cichocki N."/>
            <person name="Veneault-Fourrey C."/>
            <person name="LaButti K."/>
            <person name="Lindquist E.A."/>
            <person name="Lipzen A."/>
            <person name="Lundell T."/>
            <person name="Morin E."/>
            <person name="Murat C."/>
            <person name="Riley R."/>
            <person name="Ohm R."/>
            <person name="Sun H."/>
            <person name="Tunlid A."/>
            <person name="Henrissat B."/>
            <person name="Grigoriev I.V."/>
            <person name="Hibbett D.S."/>
            <person name="Martin F."/>
        </authorList>
    </citation>
    <scope>NUCLEOTIDE SEQUENCE [LARGE SCALE GENOMIC DNA]</scope>
    <source>
        <strain evidence="2">441</strain>
    </source>
</reference>
<dbReference type="EMBL" id="KN833821">
    <property type="protein sequence ID" value="KIK17744.1"/>
    <property type="molecule type" value="Genomic_DNA"/>
</dbReference>
<proteinExistence type="predicted"/>
<gene>
    <name evidence="1" type="ORF">PISMIDRAFT_684990</name>
</gene>
<sequence length="183" mass="20669">MRSRGPPNPGFRSRYTAFQLEHYKSTLNHPPGGRSEKFCIFYSKETPSNTNETTSVDGETQCVDHNGPADTSVTLEDAPAQVTPSTEKHNTQAKYVDCPSTLCLQTDSKGQECRKAVTCAEVPDHFKRVHGIEKMPRVCRLVCNWQGCGNKVTRHNYVRHVRECHLKHDRALGHESQVLMCTR</sequence>
<accession>A0A0C9YUJ1</accession>
<dbReference type="HOGENOM" id="CLU_1475713_0_0_1"/>
<evidence type="ECO:0000313" key="1">
    <source>
        <dbReference type="EMBL" id="KIK17744.1"/>
    </source>
</evidence>
<reference evidence="1 2" key="1">
    <citation type="submission" date="2014-04" db="EMBL/GenBank/DDBJ databases">
        <authorList>
            <consortium name="DOE Joint Genome Institute"/>
            <person name="Kuo A."/>
            <person name="Kohler A."/>
            <person name="Costa M.D."/>
            <person name="Nagy L.G."/>
            <person name="Floudas D."/>
            <person name="Copeland A."/>
            <person name="Barry K.W."/>
            <person name="Cichocki N."/>
            <person name="Veneault-Fourrey C."/>
            <person name="LaButti K."/>
            <person name="Lindquist E.A."/>
            <person name="Lipzen A."/>
            <person name="Lundell T."/>
            <person name="Morin E."/>
            <person name="Murat C."/>
            <person name="Sun H."/>
            <person name="Tunlid A."/>
            <person name="Henrissat B."/>
            <person name="Grigoriev I.V."/>
            <person name="Hibbett D.S."/>
            <person name="Martin F."/>
            <person name="Nordberg H.P."/>
            <person name="Cantor M.N."/>
            <person name="Hua S.X."/>
        </authorList>
    </citation>
    <scope>NUCLEOTIDE SEQUENCE [LARGE SCALE GENOMIC DNA]</scope>
    <source>
        <strain evidence="1 2">441</strain>
    </source>
</reference>
<evidence type="ECO:0000313" key="2">
    <source>
        <dbReference type="Proteomes" id="UP000054018"/>
    </source>
</evidence>